<keyword evidence="2" id="KW-1185">Reference proteome</keyword>
<organism evidence="1 2">
    <name type="scientific">Blautia acetigignens</name>
    <dbReference type="NCBI Taxonomy" id="2981783"/>
    <lineage>
        <taxon>Bacteria</taxon>
        <taxon>Bacillati</taxon>
        <taxon>Bacillota</taxon>
        <taxon>Clostridia</taxon>
        <taxon>Lachnospirales</taxon>
        <taxon>Lachnospiraceae</taxon>
        <taxon>Blautia</taxon>
    </lineage>
</organism>
<accession>A0ABV1CQI3</accession>
<sequence>MNDSMEYLQNYVQEDVKMIQSMEGETPEKILERLQKNLNQQALESEQSFNSDPH</sequence>
<protein>
    <submittedName>
        <fullName evidence="1">Uncharacterized protein</fullName>
    </submittedName>
</protein>
<gene>
    <name evidence="1" type="ORF">AAAX94_16775</name>
</gene>
<name>A0ABV1CQI3_9FIRM</name>
<evidence type="ECO:0000313" key="2">
    <source>
        <dbReference type="Proteomes" id="UP001470752"/>
    </source>
</evidence>
<comment type="caution">
    <text evidence="1">The sequence shown here is derived from an EMBL/GenBank/DDBJ whole genome shotgun (WGS) entry which is preliminary data.</text>
</comment>
<dbReference type="EMBL" id="JBBNFW010000199">
    <property type="protein sequence ID" value="MEQ2414661.1"/>
    <property type="molecule type" value="Genomic_DNA"/>
</dbReference>
<proteinExistence type="predicted"/>
<reference evidence="1 2" key="1">
    <citation type="submission" date="2024-04" db="EMBL/GenBank/DDBJ databases">
        <title>Human intestinal bacterial collection.</title>
        <authorList>
            <person name="Pauvert C."/>
            <person name="Hitch T.C.A."/>
            <person name="Clavel T."/>
        </authorList>
    </citation>
    <scope>NUCLEOTIDE SEQUENCE [LARGE SCALE GENOMIC DNA]</scope>
    <source>
        <strain evidence="1 2">CLA-AA-H161</strain>
    </source>
</reference>
<dbReference type="Proteomes" id="UP001470752">
    <property type="component" value="Unassembled WGS sequence"/>
</dbReference>
<dbReference type="RefSeq" id="WP_289045094.1">
    <property type="nucleotide sequence ID" value="NZ_JBBNFW010000199.1"/>
</dbReference>
<evidence type="ECO:0000313" key="1">
    <source>
        <dbReference type="EMBL" id="MEQ2414661.1"/>
    </source>
</evidence>